<comment type="caution">
    <text evidence="2">The sequence shown here is derived from an EMBL/GenBank/DDBJ whole genome shotgun (WGS) entry which is preliminary data.</text>
</comment>
<dbReference type="Gene3D" id="3.20.20.70">
    <property type="entry name" value="Aldolase class I"/>
    <property type="match status" value="1"/>
</dbReference>
<dbReference type="OrthoDB" id="9814210at2"/>
<dbReference type="Pfam" id="PF08666">
    <property type="entry name" value="SAF"/>
    <property type="match status" value="1"/>
</dbReference>
<evidence type="ECO:0000313" key="3">
    <source>
        <dbReference type="Proteomes" id="UP000295560"/>
    </source>
</evidence>
<dbReference type="EMBL" id="SMFZ01000001">
    <property type="protein sequence ID" value="TCK27394.1"/>
    <property type="molecule type" value="Genomic_DNA"/>
</dbReference>
<dbReference type="AlphaFoldDB" id="A0A4R1HX96"/>
<protein>
    <submittedName>
        <fullName evidence="2">N-acetylneuraminate synthase</fullName>
    </submittedName>
</protein>
<dbReference type="SMART" id="SM00858">
    <property type="entry name" value="SAF"/>
    <property type="match status" value="1"/>
</dbReference>
<dbReference type="InterPro" id="IPR057736">
    <property type="entry name" value="SAF_PseI/NeuA/NeuB"/>
</dbReference>
<dbReference type="PROSITE" id="PS50844">
    <property type="entry name" value="AFP_LIKE"/>
    <property type="match status" value="1"/>
</dbReference>
<sequence length="352" mass="37572">MRAAESITIGGHRVGPGERPFVIAEMSGNHNGSLDRALEIVDAIAGSGAQAVKLQTYRADTITIDADGPAFRIRDDHGLWGGRNLYQLYEQAHTPWEWHEPLFARAREHGLVPFSSPFDPTAVELLESLDAPAYKVASAELVDLPLIRRMAATGRPLVISTGMATLAEIDDAVTAARSAGCSELVLLACTASYPADPSDANLQTIPALREAFGVPVGLSDHTYGIGVPVAAVALGACAIEKHVTLRRDDGGVDSDFSLEPAELAALCRETDVARRAVGPARFGPRESERDTLALRRSLWVVADVTAGEKVTSENVRSIRPAGGLHTDTISTVLGRQFTRDVARGTPLGWDLI</sequence>
<dbReference type="InterPro" id="IPR051690">
    <property type="entry name" value="PseI-like"/>
</dbReference>
<dbReference type="InterPro" id="IPR036732">
    <property type="entry name" value="AFP_Neu5c_C_sf"/>
</dbReference>
<name>A0A4R1HX96_PSEEN</name>
<dbReference type="SUPFAM" id="SSF51269">
    <property type="entry name" value="AFP III-like domain"/>
    <property type="match status" value="1"/>
</dbReference>
<dbReference type="GO" id="GO:0047444">
    <property type="term" value="F:N-acylneuraminate-9-phosphate synthase activity"/>
    <property type="evidence" value="ECO:0007669"/>
    <property type="project" value="TreeGrafter"/>
</dbReference>
<dbReference type="InterPro" id="IPR013785">
    <property type="entry name" value="Aldolase_TIM"/>
</dbReference>
<dbReference type="InterPro" id="IPR013132">
    <property type="entry name" value="PseI/NeuA/B-like_N"/>
</dbReference>
<dbReference type="InterPro" id="IPR006190">
    <property type="entry name" value="SAF_AFP_Neu5Ac"/>
</dbReference>
<dbReference type="Gene3D" id="3.90.1210.10">
    <property type="entry name" value="Antifreeze-like/N-acetylneuraminic acid synthase C-terminal domain"/>
    <property type="match status" value="1"/>
</dbReference>
<dbReference type="CDD" id="cd11615">
    <property type="entry name" value="SAF_NeuB_like"/>
    <property type="match status" value="1"/>
</dbReference>
<keyword evidence="3" id="KW-1185">Reference proteome</keyword>
<dbReference type="Pfam" id="PF03102">
    <property type="entry name" value="NeuB"/>
    <property type="match status" value="1"/>
</dbReference>
<dbReference type="NCBIfam" id="TIGR03586">
    <property type="entry name" value="PseI"/>
    <property type="match status" value="1"/>
</dbReference>
<feature type="domain" description="AFP-like" evidence="1">
    <location>
        <begin position="297"/>
        <end position="352"/>
    </location>
</feature>
<dbReference type="PANTHER" id="PTHR42966:SF2">
    <property type="entry name" value="PSEUDAMINIC ACID SYNTHASE"/>
    <property type="match status" value="1"/>
</dbReference>
<evidence type="ECO:0000313" key="2">
    <source>
        <dbReference type="EMBL" id="TCK27394.1"/>
    </source>
</evidence>
<dbReference type="GO" id="GO:0016051">
    <property type="term" value="P:carbohydrate biosynthetic process"/>
    <property type="evidence" value="ECO:0007669"/>
    <property type="project" value="InterPro"/>
</dbReference>
<dbReference type="PANTHER" id="PTHR42966">
    <property type="entry name" value="N-ACETYLNEURAMINATE SYNTHASE"/>
    <property type="match status" value="1"/>
</dbReference>
<organism evidence="2 3">
    <name type="scientific">Pseudonocardia endophytica</name>
    <dbReference type="NCBI Taxonomy" id="401976"/>
    <lineage>
        <taxon>Bacteria</taxon>
        <taxon>Bacillati</taxon>
        <taxon>Actinomycetota</taxon>
        <taxon>Actinomycetes</taxon>
        <taxon>Pseudonocardiales</taxon>
        <taxon>Pseudonocardiaceae</taxon>
        <taxon>Pseudonocardia</taxon>
    </lineage>
</organism>
<evidence type="ECO:0000259" key="1">
    <source>
        <dbReference type="PROSITE" id="PS50844"/>
    </source>
</evidence>
<accession>A0A4R1HX96</accession>
<dbReference type="Proteomes" id="UP000295560">
    <property type="component" value="Unassembled WGS sequence"/>
</dbReference>
<dbReference type="SUPFAM" id="SSF51569">
    <property type="entry name" value="Aldolase"/>
    <property type="match status" value="1"/>
</dbReference>
<dbReference type="InterPro" id="IPR013974">
    <property type="entry name" value="SAF"/>
</dbReference>
<proteinExistence type="predicted"/>
<dbReference type="RefSeq" id="WP_132426081.1">
    <property type="nucleotide sequence ID" value="NZ_SMFZ01000001.1"/>
</dbReference>
<gene>
    <name evidence="2" type="ORF">EV378_3265</name>
</gene>
<reference evidence="2 3" key="1">
    <citation type="submission" date="2019-03" db="EMBL/GenBank/DDBJ databases">
        <title>Sequencing the genomes of 1000 actinobacteria strains.</title>
        <authorList>
            <person name="Klenk H.-P."/>
        </authorList>
    </citation>
    <scope>NUCLEOTIDE SEQUENCE [LARGE SCALE GENOMIC DNA]</scope>
    <source>
        <strain evidence="2 3">DSM 44969</strain>
    </source>
</reference>
<dbReference type="InterPro" id="IPR020030">
    <property type="entry name" value="Pseudaminic_synth_PseI"/>
</dbReference>